<protein>
    <submittedName>
        <fullName evidence="3">C2 domain-containing protein</fullName>
    </submittedName>
</protein>
<dbReference type="PROSITE" id="PS50004">
    <property type="entry name" value="C2"/>
    <property type="match status" value="1"/>
</dbReference>
<keyword evidence="2" id="KW-1185">Reference proteome</keyword>
<organism evidence="2 3">
    <name type="scientific">Setaria digitata</name>
    <dbReference type="NCBI Taxonomy" id="48799"/>
    <lineage>
        <taxon>Eukaryota</taxon>
        <taxon>Metazoa</taxon>
        <taxon>Ecdysozoa</taxon>
        <taxon>Nematoda</taxon>
        <taxon>Chromadorea</taxon>
        <taxon>Rhabditida</taxon>
        <taxon>Spirurina</taxon>
        <taxon>Spiruromorpha</taxon>
        <taxon>Filarioidea</taxon>
        <taxon>Setariidae</taxon>
        <taxon>Setaria</taxon>
    </lineage>
</organism>
<dbReference type="WBParaSite" id="sdigi.contig88.g4012.t1">
    <property type="protein sequence ID" value="sdigi.contig88.g4012.t1"/>
    <property type="gene ID" value="sdigi.contig88.g4012"/>
</dbReference>
<dbReference type="Proteomes" id="UP000887581">
    <property type="component" value="Unplaced"/>
</dbReference>
<dbReference type="PANTHER" id="PTHR13076:SF9">
    <property type="entry name" value="COILED-COIL AND C2 DOMAIN-CONTAINING PROTEIN 1-LIKE"/>
    <property type="match status" value="1"/>
</dbReference>
<evidence type="ECO:0000313" key="3">
    <source>
        <dbReference type="WBParaSite" id="sdigi.contig88.g4012.t1"/>
    </source>
</evidence>
<feature type="domain" description="C2" evidence="1">
    <location>
        <begin position="111"/>
        <end position="243"/>
    </location>
</feature>
<dbReference type="AlphaFoldDB" id="A0A915Q632"/>
<dbReference type="Pfam" id="PF00168">
    <property type="entry name" value="C2"/>
    <property type="match status" value="1"/>
</dbReference>
<dbReference type="InterPro" id="IPR035892">
    <property type="entry name" value="C2_domain_sf"/>
</dbReference>
<dbReference type="SUPFAM" id="SSF49562">
    <property type="entry name" value="C2 domain (Calcium/lipid-binding domain, CaLB)"/>
    <property type="match status" value="1"/>
</dbReference>
<evidence type="ECO:0000313" key="2">
    <source>
        <dbReference type="Proteomes" id="UP000887581"/>
    </source>
</evidence>
<dbReference type="GO" id="GO:0001227">
    <property type="term" value="F:DNA-binding transcription repressor activity, RNA polymerase II-specific"/>
    <property type="evidence" value="ECO:0007669"/>
    <property type="project" value="InterPro"/>
</dbReference>
<accession>A0A915Q632</accession>
<dbReference type="SMART" id="SM00239">
    <property type="entry name" value="C2"/>
    <property type="match status" value="1"/>
</dbReference>
<dbReference type="PANTHER" id="PTHR13076">
    <property type="entry name" value="COILED-COIL AND C2 DOMAIN-CONTAINING PROTEIN 1-LIKE"/>
    <property type="match status" value="1"/>
</dbReference>
<sequence>MIAASKSGLPVNIEKVPSPPQVRSSAKLLKPSVEQHFDATIKDASAEIFATMEKDLIYQVKFCEENMRAFTQLSDVSRVKLFEAWSAISKRDLILLRELAKRDAAVPQFRYETRSIPSVEVCLDVDKHNIELTIIKITDAKLPAGWKSSDGYLFVKFDFAFPHDAHQTGRTKVIAATNSPEYNQKFLLTISRKTKQLLRVIKRNCLKFEIYQKGGFLRSDKLIATADCKLSGLEEKVYIRESLNLMEGRKQAGGKLNYQVRIREPLNGKMLSVTQKKWLMLGS</sequence>
<evidence type="ECO:0000259" key="1">
    <source>
        <dbReference type="PROSITE" id="PS50004"/>
    </source>
</evidence>
<name>A0A915Q632_9BILA</name>
<dbReference type="InterPro" id="IPR039725">
    <property type="entry name" value="CC2D1A/B"/>
</dbReference>
<dbReference type="Gene3D" id="2.60.40.150">
    <property type="entry name" value="C2 domain"/>
    <property type="match status" value="1"/>
</dbReference>
<proteinExistence type="predicted"/>
<dbReference type="InterPro" id="IPR000008">
    <property type="entry name" value="C2_dom"/>
</dbReference>
<reference evidence="3" key="1">
    <citation type="submission" date="2022-11" db="UniProtKB">
        <authorList>
            <consortium name="WormBaseParasite"/>
        </authorList>
    </citation>
    <scope>IDENTIFICATION</scope>
</reference>